<proteinExistence type="predicted"/>
<dbReference type="Proteomes" id="UP000477849">
    <property type="component" value="Unassembled WGS sequence"/>
</dbReference>
<dbReference type="RefSeq" id="WP_163899395.1">
    <property type="nucleotide sequence ID" value="NZ_CP048427.1"/>
</dbReference>
<comment type="caution">
    <text evidence="3">The sequence shown here is derived from an EMBL/GenBank/DDBJ whole genome shotgun (WGS) entry which is preliminary data.</text>
</comment>
<evidence type="ECO:0000313" key="3">
    <source>
        <dbReference type="EMBL" id="NGO63023.1"/>
    </source>
</evidence>
<feature type="compositionally biased region" description="Basic residues" evidence="1">
    <location>
        <begin position="110"/>
        <end position="128"/>
    </location>
</feature>
<dbReference type="PANTHER" id="PTHR36121">
    <property type="entry name" value="PROTEIN SXY"/>
    <property type="match status" value="1"/>
</dbReference>
<dbReference type="Pfam" id="PF04993">
    <property type="entry name" value="TfoX_N"/>
    <property type="match status" value="1"/>
</dbReference>
<organism evidence="3 4">
    <name type="scientific">Rhizobium daejeonense</name>
    <dbReference type="NCBI Taxonomy" id="240521"/>
    <lineage>
        <taxon>Bacteria</taxon>
        <taxon>Pseudomonadati</taxon>
        <taxon>Pseudomonadota</taxon>
        <taxon>Alphaproteobacteria</taxon>
        <taxon>Hyphomicrobiales</taxon>
        <taxon>Rhizobiaceae</taxon>
        <taxon>Rhizobium/Agrobacterium group</taxon>
        <taxon>Rhizobium</taxon>
    </lineage>
</organism>
<dbReference type="EMBL" id="JAAKZH010000001">
    <property type="protein sequence ID" value="NGO63023.1"/>
    <property type="molecule type" value="Genomic_DNA"/>
</dbReference>
<evidence type="ECO:0000259" key="2">
    <source>
        <dbReference type="Pfam" id="PF04993"/>
    </source>
</evidence>
<sequence>MDNVEIEEMFQSVGPVSIRRMFGGKGIYRDGVIFALDLFDEIMLKADNDSAPRFEEAGARQWVYQREGKSPVAMPYWSIPDDAYDDPDEMAKWVRLAFEAGLRAEASKAKPARSKPAKPKSAKQKSAKKRQDGAGEG</sequence>
<dbReference type="Gene3D" id="3.30.1460.30">
    <property type="entry name" value="YgaC/TfoX-N like chaperone"/>
    <property type="match status" value="1"/>
</dbReference>
<dbReference type="InterPro" id="IPR007076">
    <property type="entry name" value="TfoX_N"/>
</dbReference>
<dbReference type="InterPro" id="IPR047525">
    <property type="entry name" value="TfoX-like"/>
</dbReference>
<evidence type="ECO:0000256" key="1">
    <source>
        <dbReference type="SAM" id="MobiDB-lite"/>
    </source>
</evidence>
<gene>
    <name evidence="3" type="ORF">G6N76_05010</name>
</gene>
<evidence type="ECO:0000313" key="4">
    <source>
        <dbReference type="Proteomes" id="UP000477849"/>
    </source>
</evidence>
<accession>A0A6M1RW42</accession>
<keyword evidence="4" id="KW-1185">Reference proteome</keyword>
<dbReference type="SUPFAM" id="SSF159894">
    <property type="entry name" value="YgaC/TfoX-N like"/>
    <property type="match status" value="1"/>
</dbReference>
<dbReference type="AlphaFoldDB" id="A0A6M1RW42"/>
<name>A0A6M1RW42_9HYPH</name>
<feature type="region of interest" description="Disordered" evidence="1">
    <location>
        <begin position="105"/>
        <end position="137"/>
    </location>
</feature>
<feature type="domain" description="TfoX N-terminal" evidence="2">
    <location>
        <begin position="8"/>
        <end position="100"/>
    </location>
</feature>
<dbReference type="PANTHER" id="PTHR36121:SF1">
    <property type="entry name" value="PROTEIN SXY"/>
    <property type="match status" value="1"/>
</dbReference>
<reference evidence="3 4" key="1">
    <citation type="submission" date="2020-02" db="EMBL/GenBank/DDBJ databases">
        <title>Genome sequence of the type strain CCBAU10050 of Rhizobium daejeonense.</title>
        <authorList>
            <person name="Gao J."/>
            <person name="Sun J."/>
        </authorList>
    </citation>
    <scope>NUCLEOTIDE SEQUENCE [LARGE SCALE GENOMIC DNA]</scope>
    <source>
        <strain evidence="3 4">CCBAU10050</strain>
    </source>
</reference>
<protein>
    <submittedName>
        <fullName evidence="3">TfoX/Sxy family protein</fullName>
    </submittedName>
</protein>